<comment type="caution">
    <text evidence="2">The sequence shown here is derived from an EMBL/GenBank/DDBJ whole genome shotgun (WGS) entry which is preliminary data.</text>
</comment>
<protein>
    <submittedName>
        <fullName evidence="2">Uncharacterized protein</fullName>
    </submittedName>
</protein>
<evidence type="ECO:0000313" key="2">
    <source>
        <dbReference type="EMBL" id="RMJ03329.1"/>
    </source>
</evidence>
<gene>
    <name evidence="2" type="ORF">CDV36_015149</name>
</gene>
<dbReference type="EMBL" id="NKUJ01000537">
    <property type="protein sequence ID" value="RMJ03329.1"/>
    <property type="molecule type" value="Genomic_DNA"/>
</dbReference>
<dbReference type="AlphaFoldDB" id="A0A3M2RDT8"/>
<evidence type="ECO:0000313" key="3">
    <source>
        <dbReference type="Proteomes" id="UP000277212"/>
    </source>
</evidence>
<evidence type="ECO:0000256" key="1">
    <source>
        <dbReference type="SAM" id="MobiDB-lite"/>
    </source>
</evidence>
<organism evidence="2 3">
    <name type="scientific">Fusarium kuroshium</name>
    <dbReference type="NCBI Taxonomy" id="2010991"/>
    <lineage>
        <taxon>Eukaryota</taxon>
        <taxon>Fungi</taxon>
        <taxon>Dikarya</taxon>
        <taxon>Ascomycota</taxon>
        <taxon>Pezizomycotina</taxon>
        <taxon>Sordariomycetes</taxon>
        <taxon>Hypocreomycetidae</taxon>
        <taxon>Hypocreales</taxon>
        <taxon>Nectriaceae</taxon>
        <taxon>Fusarium</taxon>
        <taxon>Fusarium solani species complex</taxon>
    </lineage>
</organism>
<proteinExistence type="predicted"/>
<feature type="region of interest" description="Disordered" evidence="1">
    <location>
        <begin position="222"/>
        <end position="262"/>
    </location>
</feature>
<dbReference type="Proteomes" id="UP000277212">
    <property type="component" value="Unassembled WGS sequence"/>
</dbReference>
<accession>A0A3M2RDT8</accession>
<name>A0A3M2RDT8_9HYPO</name>
<sequence length="262" mass="25122">MSVCYYYRLSIGDDAGSGSLVSVVVGVRVSVEAGGSEVLRGWRLRVDGGEVAVAAVVAAATIVGGSHVAAGAEGLVGVVVAAAGNSAVGAAAAFAVVVGMEPGYGVDAVADAHVAVGMLAAVVVAAAGSGMNAVDADSGVEAADKASVAVAPAPVVDVAGLATAAVDLVGDPVGLAADTGLAVGIDGLAIDAAVEVVGTDLVAVAEDNEHHQLGSAELQAVPGEDTAAGAHIDQPEPEDIDSAVDEDTDVDLVGDESAGHSK</sequence>
<keyword evidence="3" id="KW-1185">Reference proteome</keyword>
<feature type="compositionally biased region" description="Acidic residues" evidence="1">
    <location>
        <begin position="235"/>
        <end position="254"/>
    </location>
</feature>
<dbReference type="OrthoDB" id="10584981at2759"/>
<reference evidence="2 3" key="1">
    <citation type="submission" date="2017-06" db="EMBL/GenBank/DDBJ databases">
        <title>Comparative genomic analysis of Ambrosia Fusariam Clade fungi.</title>
        <authorList>
            <person name="Stajich J.E."/>
            <person name="Carrillo J."/>
            <person name="Kijimoto T."/>
            <person name="Eskalen A."/>
            <person name="O'Donnell K."/>
            <person name="Kasson M."/>
        </authorList>
    </citation>
    <scope>NUCLEOTIDE SEQUENCE [LARGE SCALE GENOMIC DNA]</scope>
    <source>
        <strain evidence="2">UCR3666</strain>
    </source>
</reference>